<dbReference type="GO" id="GO:0016075">
    <property type="term" value="P:rRNA catabolic process"/>
    <property type="evidence" value="ECO:0007669"/>
    <property type="project" value="TreeGrafter"/>
</dbReference>
<dbReference type="Gene3D" id="3.40.50.1010">
    <property type="entry name" value="5'-nuclease"/>
    <property type="match status" value="1"/>
</dbReference>
<evidence type="ECO:0000313" key="2">
    <source>
        <dbReference type="EMBL" id="ERG96075.1"/>
    </source>
</evidence>
<dbReference type="InterPro" id="IPR002716">
    <property type="entry name" value="PIN_dom"/>
</dbReference>
<dbReference type="RefSeq" id="WP_021055543.1">
    <property type="nucleotide sequence ID" value="NZ_KE356561.1"/>
</dbReference>
<dbReference type="Pfam" id="PF01850">
    <property type="entry name" value="PIN"/>
    <property type="match status" value="1"/>
</dbReference>
<dbReference type="PANTHER" id="PTHR42188:SF1">
    <property type="entry name" value="23S RRNA-SPECIFIC ENDONUCLEASE VAPC20"/>
    <property type="match status" value="1"/>
</dbReference>
<dbReference type="InterPro" id="IPR029060">
    <property type="entry name" value="PIN-like_dom_sf"/>
</dbReference>
<evidence type="ECO:0000259" key="1">
    <source>
        <dbReference type="Pfam" id="PF01850"/>
    </source>
</evidence>
<dbReference type="GO" id="GO:0004521">
    <property type="term" value="F:RNA endonuclease activity"/>
    <property type="evidence" value="ECO:0007669"/>
    <property type="project" value="InterPro"/>
</dbReference>
<sequence length="147" mass="16619">MQVVCIDSNIVLAARNANAKRHDDATAIFNAIDTGELPRARLINYVVPEILHPLQKRISKAAAFETLDRLQSSRGFELVYVSKTVHLYGEQLFRTYEALSGSEWVDSILTAYMHSEDIGYIYSFDDDFDVSDDVTRLTTAINPFKPD</sequence>
<name>U1NG38_9EURY</name>
<evidence type="ECO:0000313" key="3">
    <source>
        <dbReference type="Proteomes" id="UP000030710"/>
    </source>
</evidence>
<dbReference type="PANTHER" id="PTHR42188">
    <property type="entry name" value="23S RRNA-SPECIFIC ENDONUCLEASE VAPC20"/>
    <property type="match status" value="1"/>
</dbReference>
<dbReference type="STRING" id="1238425.J07HQW2_02542"/>
<dbReference type="Proteomes" id="UP000030710">
    <property type="component" value="Unassembled WGS sequence"/>
</dbReference>
<dbReference type="AlphaFoldDB" id="U1NG38"/>
<protein>
    <submittedName>
        <fullName evidence="2">Putative nucleic acid-binding protein, contains PIN domain protein</fullName>
    </submittedName>
</protein>
<dbReference type="EMBL" id="KE356561">
    <property type="protein sequence ID" value="ERG96075.1"/>
    <property type="molecule type" value="Genomic_DNA"/>
</dbReference>
<proteinExistence type="predicted"/>
<reference evidence="2 3" key="1">
    <citation type="journal article" date="2013" name="PLoS ONE">
        <title>Assembly-driven community genomics of a hypersaline microbial ecosystem.</title>
        <authorList>
            <person name="Podell S."/>
            <person name="Ugalde J.A."/>
            <person name="Narasingarao P."/>
            <person name="Banfield J.F."/>
            <person name="Heidelberg K.B."/>
            <person name="Allen E.E."/>
        </authorList>
    </citation>
    <scope>NUCLEOTIDE SEQUENCE [LARGE SCALE GENOMIC DNA]</scope>
    <source>
        <strain evidence="3">J07HQW2</strain>
    </source>
</reference>
<dbReference type="HOGENOM" id="CLU_136715_3_0_2"/>
<dbReference type="InterPro" id="IPR039018">
    <property type="entry name" value="VapC20-like"/>
</dbReference>
<feature type="domain" description="PIN" evidence="1">
    <location>
        <begin position="4"/>
        <end position="129"/>
    </location>
</feature>
<accession>U1NG38</accession>
<dbReference type="eggNOG" id="arCOG04502">
    <property type="taxonomic scope" value="Archaea"/>
</dbReference>
<gene>
    <name evidence="2" type="ORF">J07HQW2_02542</name>
</gene>
<dbReference type="SUPFAM" id="SSF88723">
    <property type="entry name" value="PIN domain-like"/>
    <property type="match status" value="1"/>
</dbReference>
<organism evidence="2 3">
    <name type="scientific">Haloquadratum walsbyi J07HQW2</name>
    <dbReference type="NCBI Taxonomy" id="1238425"/>
    <lineage>
        <taxon>Archaea</taxon>
        <taxon>Methanobacteriati</taxon>
        <taxon>Methanobacteriota</taxon>
        <taxon>Stenosarchaea group</taxon>
        <taxon>Halobacteria</taxon>
        <taxon>Halobacteriales</taxon>
        <taxon>Haloferacaceae</taxon>
        <taxon>Haloquadratum</taxon>
    </lineage>
</organism>